<dbReference type="NCBIfam" id="TIGR02937">
    <property type="entry name" value="sigma70-ECF"/>
    <property type="match status" value="1"/>
</dbReference>
<dbReference type="Pfam" id="PF04542">
    <property type="entry name" value="Sigma70_r2"/>
    <property type="match status" value="1"/>
</dbReference>
<evidence type="ECO:0000313" key="3">
    <source>
        <dbReference type="Proteomes" id="UP000094313"/>
    </source>
</evidence>
<accession>A0A1D7QB67</accession>
<dbReference type="KEGG" id="psty:BFS30_01220"/>
<name>A0A1D7QB67_9SPHI</name>
<dbReference type="InterPro" id="IPR013325">
    <property type="entry name" value="RNA_pol_sigma_r2"/>
</dbReference>
<dbReference type="Gene3D" id="1.10.1740.10">
    <property type="match status" value="1"/>
</dbReference>
<evidence type="ECO:0000313" key="2">
    <source>
        <dbReference type="EMBL" id="AOM75911.1"/>
    </source>
</evidence>
<dbReference type="RefSeq" id="WP_069377608.1">
    <property type="nucleotide sequence ID" value="NZ_CP017141.1"/>
</dbReference>
<keyword evidence="3" id="KW-1185">Reference proteome</keyword>
<proteinExistence type="predicted"/>
<dbReference type="GO" id="GO:0006352">
    <property type="term" value="P:DNA-templated transcription initiation"/>
    <property type="evidence" value="ECO:0007669"/>
    <property type="project" value="InterPro"/>
</dbReference>
<evidence type="ECO:0000259" key="1">
    <source>
        <dbReference type="Pfam" id="PF04542"/>
    </source>
</evidence>
<sequence>MTTIPTIEKQKADPQERLIWLYQDAFPLVAGYISRMGGSFEEAKDLFQDALIIYYEKVERNDVVLQYTGKSYLLGIARHLWNKRYKESSRQVSLEQFGADFDEELNLKESGSEEISAPRLLKLLQTAGKKCMELLSAFYYERMDMKELGERFGFSGARSAAAQKFKCLEKVKETVKQKSLKYEDILE</sequence>
<gene>
    <name evidence="2" type="ORF">BFS30_01220</name>
</gene>
<dbReference type="AlphaFoldDB" id="A0A1D7QB67"/>
<feature type="domain" description="RNA polymerase sigma-70 region 2" evidence="1">
    <location>
        <begin position="21"/>
        <end position="90"/>
    </location>
</feature>
<dbReference type="SUPFAM" id="SSF88946">
    <property type="entry name" value="Sigma2 domain of RNA polymerase sigma factors"/>
    <property type="match status" value="1"/>
</dbReference>
<dbReference type="Proteomes" id="UP000094313">
    <property type="component" value="Chromosome"/>
</dbReference>
<dbReference type="EMBL" id="CP017141">
    <property type="protein sequence ID" value="AOM75911.1"/>
    <property type="molecule type" value="Genomic_DNA"/>
</dbReference>
<dbReference type="GO" id="GO:0003700">
    <property type="term" value="F:DNA-binding transcription factor activity"/>
    <property type="evidence" value="ECO:0007669"/>
    <property type="project" value="InterPro"/>
</dbReference>
<organism evidence="2 3">
    <name type="scientific">Pedobacter steynii</name>
    <dbReference type="NCBI Taxonomy" id="430522"/>
    <lineage>
        <taxon>Bacteria</taxon>
        <taxon>Pseudomonadati</taxon>
        <taxon>Bacteroidota</taxon>
        <taxon>Sphingobacteriia</taxon>
        <taxon>Sphingobacteriales</taxon>
        <taxon>Sphingobacteriaceae</taxon>
        <taxon>Pedobacter</taxon>
    </lineage>
</organism>
<dbReference type="OrthoDB" id="1163416at2"/>
<dbReference type="InterPro" id="IPR007627">
    <property type="entry name" value="RNA_pol_sigma70_r2"/>
</dbReference>
<dbReference type="InterPro" id="IPR014284">
    <property type="entry name" value="RNA_pol_sigma-70_dom"/>
</dbReference>
<protein>
    <submittedName>
        <fullName evidence="2">RNA polymerase subunit sigma-70</fullName>
    </submittedName>
</protein>
<reference evidence="2 3" key="1">
    <citation type="submission" date="2016-08" db="EMBL/GenBank/DDBJ databases">
        <authorList>
            <person name="Seilhamer J.J."/>
        </authorList>
    </citation>
    <scope>NUCLEOTIDE SEQUENCE [LARGE SCALE GENOMIC DNA]</scope>
    <source>
        <strain evidence="2 3">DX4</strain>
    </source>
</reference>